<comment type="function">
    <text evidence="11">Major capsid protein that self-associates to form penton base pentamers, each in the shape of a pentagon, situated at the 12 vertices of the pseudo T=25 capsid. Involved in virus secondary attachment to host cell after initial attachment by the fiber protein, and in endocytosis of virions. As the virus enters the host cell, penton proteins are shed concomitant with virion acidification in the endosome.</text>
</comment>
<evidence type="ECO:0000256" key="5">
    <source>
        <dbReference type="ARBA" id="ARBA00022804"/>
    </source>
</evidence>
<accession>A0A2D3I455</accession>
<keyword evidence="5 11" id="KW-1161">Viral attachment to host cell</keyword>
<evidence type="ECO:0000256" key="3">
    <source>
        <dbReference type="ARBA" id="ARBA00022581"/>
    </source>
</evidence>
<proteinExistence type="evidence at transcript level"/>
<dbReference type="GO" id="GO:0039623">
    <property type="term" value="C:T=25 icosahedral viral capsid"/>
    <property type="evidence" value="ECO:0007669"/>
    <property type="project" value="UniProtKB-UniRule"/>
</dbReference>
<keyword evidence="6 11" id="KW-0946">Virion</keyword>
<dbReference type="Gene3D" id="2.60.120.550">
    <property type="entry name" value="Penton protein, domain 1"/>
    <property type="match status" value="1"/>
</dbReference>
<keyword evidence="3 11" id="KW-0945">Host-virus interaction</keyword>
<sequence>MRRAVVSSSPPPSYESVMAQATLEVPFVPPRYMAPTEGRNSIRYSELAPQYDTTRVYLVDNKSADIASLNYQNDHSNFLTTVVQNNDFTPAEASTQTINFDERSRWGGDLKTILHTNMPNVNEYMFTSKFKARVMVARKKAEGADANDRSKDILEYEWFEFTLPEGNFSETMTIDLMNNAILENYLQVGRQNGVLESDIGVKFDSRNFKLGWDPVTKLVMPGVYTYEAFHPDVVLLPGCGVDFTESRLSNLLGIRKKQPFQEGFRIMYEDLVGGNIPALLDVPKYLESKKKLEEAAKESGNTKAEEEAAKKELVILPVTEDESKRSYNLIQGTTDTLYRSWYLSYTYGDPEKGVQSWTLLTTPDVTCGAEQVYWSLPDLMQDPVTFRSTQQVSNYPVVGAELMPFRAKSFYNDLAVYSQLIRSYTSLTHVFNRFPDNQILCRPPAPTITTVSENVPALTDHGTLPLRSSIRGVQRVTVTDARRRTCPYVYKALGIVAPRVLSSRTF</sequence>
<keyword evidence="8 11" id="KW-0426">Late protein</keyword>
<dbReference type="Pfam" id="PF01686">
    <property type="entry name" value="Adeno_Penton_B"/>
    <property type="match status" value="1"/>
</dbReference>
<organism evidence="12">
    <name type="scientific">Human mastadenovirus D</name>
    <dbReference type="NCBI Taxonomy" id="130310"/>
    <lineage>
        <taxon>Viruses</taxon>
        <taxon>Varidnaviria</taxon>
        <taxon>Bamfordvirae</taxon>
        <taxon>Preplasmiviricota</taxon>
        <taxon>Polisuviricotina</taxon>
        <taxon>Pharingeaviricetes</taxon>
        <taxon>Rowavirales</taxon>
        <taxon>Adenoviridae</taxon>
        <taxon>Mastadenovirus</taxon>
        <taxon>Mastadenovirus dominans</taxon>
    </lineage>
</organism>
<evidence type="ECO:0000256" key="2">
    <source>
        <dbReference type="ARBA" id="ARBA00022562"/>
    </source>
</evidence>
<evidence type="ECO:0000256" key="7">
    <source>
        <dbReference type="ARBA" id="ARBA00022890"/>
    </source>
</evidence>
<keyword evidence="10 11" id="KW-1160">Virus entry into host cell</keyword>
<comment type="similarity">
    <text evidence="11">Belongs to the adenoviridae penton family.</text>
</comment>
<comment type="caution">
    <text evidence="11">Lacks conserved residue(s) required for the propagation of feature annotation.</text>
</comment>
<comment type="subunit">
    <text evidence="11">Interacts with the fiber protein (via N-terminal tail region). Interacts with the capsid vertex protein; this interaction binds the penton base to neighboring peripentonal hexons.</text>
</comment>
<reference evidence="12" key="1">
    <citation type="journal article" date="2017" name="J. Gen. Virol.">
        <title>Three novel, multiple recombinant types of species of human mastadenovirus D (HAdV-D 73, 74 &amp; 75) isolated from diarrhoeal faeces of immunocompromised patients.</title>
        <authorList>
            <person name="Hage E."/>
            <person name="Dhingra A."/>
            <person name="Liebert U.G."/>
            <person name="Bergs S."/>
            <person name="Ganzenmueller T."/>
            <person name="Heim A."/>
        </authorList>
    </citation>
    <scope>NUCLEOTIDE SEQUENCE [LARGE SCALE GENOMIC DNA]</scope>
    <source>
        <strain evidence="12">Human/DEU/Leipzig/2015/74[P70H74F51]</strain>
    </source>
</reference>
<dbReference type="InterPro" id="IPR002605">
    <property type="entry name" value="Adeno_Penton_B"/>
</dbReference>
<evidence type="ECO:0000256" key="1">
    <source>
        <dbReference type="ARBA" id="ARBA00022561"/>
    </source>
</evidence>
<name>A0A2D3I455_9ADEN</name>
<dbReference type="GO" id="GO:0005198">
    <property type="term" value="F:structural molecule activity"/>
    <property type="evidence" value="ECO:0007669"/>
    <property type="project" value="UniProtKB-UniRule"/>
</dbReference>
<dbReference type="GO" id="GO:0042025">
    <property type="term" value="C:host cell nucleus"/>
    <property type="evidence" value="ECO:0007669"/>
    <property type="project" value="UniProtKB-SubCell"/>
</dbReference>
<comment type="subcellular location">
    <subcellularLocation>
        <location evidence="11">Virion</location>
    </subcellularLocation>
    <subcellularLocation>
        <location evidence="11">Host nucleus</location>
    </subcellularLocation>
    <text evidence="11">Located at each vertex of the virion.</text>
</comment>
<evidence type="ECO:0000256" key="8">
    <source>
        <dbReference type="ARBA" id="ARBA00022921"/>
    </source>
</evidence>
<evidence type="ECO:0000256" key="6">
    <source>
        <dbReference type="ARBA" id="ARBA00022844"/>
    </source>
</evidence>
<dbReference type="HAMAP" id="MF_04052">
    <property type="entry name" value="ADV_CAPSP"/>
    <property type="match status" value="1"/>
</dbReference>
<keyword evidence="1 11" id="KW-0167">Capsid protein</keyword>
<evidence type="ECO:0000256" key="9">
    <source>
        <dbReference type="ARBA" id="ARBA00023275"/>
    </source>
</evidence>
<dbReference type="Gene3D" id="3.90.1620.10">
    <property type="entry name" value="adenovirus 2 penton base, domain 2"/>
    <property type="match status" value="1"/>
</dbReference>
<evidence type="ECO:0000256" key="10">
    <source>
        <dbReference type="ARBA" id="ARBA00023296"/>
    </source>
</evidence>
<keyword evidence="9 11" id="KW-1148">T=25 icosahedral capsid protein</keyword>
<keyword evidence="2 11" id="KW-1048">Host nucleus</keyword>
<keyword evidence="7 11" id="KW-1164">Virus endocytosis by host</keyword>
<comment type="induction">
    <text evidence="11">Expressed in the late phase of the viral replicative cycle.</text>
</comment>
<evidence type="ECO:0000256" key="4">
    <source>
        <dbReference type="ARBA" id="ARBA00022595"/>
    </source>
</evidence>
<comment type="miscellaneous">
    <text evidence="11">All late proteins expressed from the major late promoter are produced by alternative splicing and alternative polyadenylation of the same gene giving rise to non-overlapping ORFs. A leader sequence is present in the N-terminus of all these mRNAs and is recognized by the viral shutoff protein to provide expression although conventional translation via ribosome scanning from the cap has been shut off in the host cell.</text>
</comment>
<dbReference type="Proteomes" id="UP000320276">
    <property type="component" value="Segment"/>
</dbReference>
<dbReference type="GO" id="GO:0019062">
    <property type="term" value="P:virion attachment to host cell"/>
    <property type="evidence" value="ECO:0007669"/>
    <property type="project" value="UniProtKB-UniRule"/>
</dbReference>
<dbReference type="EMBL" id="KY618677">
    <property type="protein sequence ID" value="ATU83122.1"/>
    <property type="molecule type" value="Genomic_DNA"/>
</dbReference>
<evidence type="ECO:0000256" key="11">
    <source>
        <dbReference type="HAMAP-Rule" id="MF_04052"/>
    </source>
</evidence>
<protein>
    <recommendedName>
        <fullName evidence="11">Penton protein</fullName>
        <shortName evidence="11">CP-P</shortName>
    </recommendedName>
    <alternativeName>
        <fullName evidence="11">Penton base protein</fullName>
    </alternativeName>
    <alternativeName>
        <fullName evidence="11">Protein III</fullName>
    </alternativeName>
</protein>
<gene>
    <name evidence="11 12" type="primary">L2</name>
</gene>
<keyword evidence="4 11" id="KW-1162">Viral penetration into host cytoplasm</keyword>
<dbReference type="GO" id="GO:0075509">
    <property type="term" value="P:endocytosis involved in viral entry into host cell"/>
    <property type="evidence" value="ECO:0007669"/>
    <property type="project" value="UniProtKB-KW"/>
</dbReference>
<evidence type="ECO:0000313" key="12">
    <source>
        <dbReference type="EMBL" id="ATU83122.1"/>
    </source>
</evidence>